<dbReference type="GO" id="GO:0006207">
    <property type="term" value="P:'de novo' pyrimidine nucleobase biosynthetic process"/>
    <property type="evidence" value="ECO:0007669"/>
    <property type="project" value="UniProtKB-UniRule"/>
</dbReference>
<dbReference type="GO" id="GO:0005737">
    <property type="term" value="C:cytoplasm"/>
    <property type="evidence" value="ECO:0007669"/>
    <property type="project" value="InterPro"/>
</dbReference>
<evidence type="ECO:0000313" key="13">
    <source>
        <dbReference type="EMBL" id="QOR45862.1"/>
    </source>
</evidence>
<keyword evidence="11" id="KW-1003">Cell membrane</keyword>
<evidence type="ECO:0000256" key="7">
    <source>
        <dbReference type="ARBA" id="ARBA00022975"/>
    </source>
</evidence>
<feature type="binding site" evidence="11">
    <location>
        <position position="112"/>
    </location>
    <ligand>
        <name>FMN</name>
        <dbReference type="ChEBI" id="CHEBI:58210"/>
    </ligand>
</feature>
<feature type="binding site" evidence="11">
    <location>
        <position position="205"/>
    </location>
    <ligand>
        <name>FMN</name>
        <dbReference type="ChEBI" id="CHEBI:58210"/>
    </ligand>
</feature>
<feature type="binding site" evidence="11">
    <location>
        <position position="92"/>
    </location>
    <ligand>
        <name>substrate</name>
    </ligand>
</feature>
<comment type="cofactor">
    <cofactor evidence="11">
        <name>FMN</name>
        <dbReference type="ChEBI" id="CHEBI:58210"/>
    </cofactor>
    <text evidence="11">Binds 1 FMN per subunit.</text>
</comment>
<evidence type="ECO:0000256" key="8">
    <source>
        <dbReference type="ARBA" id="ARBA00023002"/>
    </source>
</evidence>
<dbReference type="GO" id="GO:0005886">
    <property type="term" value="C:plasma membrane"/>
    <property type="evidence" value="ECO:0007669"/>
    <property type="project" value="UniProtKB-SubCell"/>
</dbReference>
<feature type="binding site" evidence="11">
    <location>
        <position position="246"/>
    </location>
    <ligand>
        <name>FMN</name>
        <dbReference type="ChEBI" id="CHEBI:58210"/>
    </ligand>
</feature>
<feature type="binding site" evidence="11">
    <location>
        <begin position="275"/>
        <end position="276"/>
    </location>
    <ligand>
        <name>substrate</name>
    </ligand>
</feature>
<comment type="catalytic activity">
    <reaction evidence="10 11">
        <text>(S)-dihydroorotate + a quinone = orotate + a quinol</text>
        <dbReference type="Rhea" id="RHEA:30187"/>
        <dbReference type="ChEBI" id="CHEBI:24646"/>
        <dbReference type="ChEBI" id="CHEBI:30839"/>
        <dbReference type="ChEBI" id="CHEBI:30864"/>
        <dbReference type="ChEBI" id="CHEBI:132124"/>
        <dbReference type="EC" id="1.3.5.2"/>
    </reaction>
</comment>
<evidence type="ECO:0000256" key="1">
    <source>
        <dbReference type="ARBA" id="ARBA00003125"/>
    </source>
</evidence>
<keyword evidence="8 11" id="KW-0560">Oxidoreductase</keyword>
<evidence type="ECO:0000256" key="5">
    <source>
        <dbReference type="ARBA" id="ARBA00022630"/>
    </source>
</evidence>
<dbReference type="Proteomes" id="UP000595053">
    <property type="component" value="Chromosome"/>
</dbReference>
<feature type="binding site" evidence="11">
    <location>
        <position position="297"/>
    </location>
    <ligand>
        <name>FMN</name>
        <dbReference type="ChEBI" id="CHEBI:58210"/>
    </ligand>
</feature>
<dbReference type="PANTHER" id="PTHR48109:SF4">
    <property type="entry name" value="DIHYDROOROTATE DEHYDROGENASE (QUINONE), MITOCHONDRIAL"/>
    <property type="match status" value="1"/>
</dbReference>
<keyword evidence="9 11" id="KW-0472">Membrane</keyword>
<dbReference type="EC" id="1.3.5.2" evidence="11"/>
<name>A0A7M1QUN8_9ACTO</name>
<evidence type="ECO:0000256" key="9">
    <source>
        <dbReference type="ARBA" id="ARBA00023136"/>
    </source>
</evidence>
<reference evidence="13 14" key="1">
    <citation type="submission" date="2020-10" db="EMBL/GenBank/DDBJ databases">
        <title>Trueperella pecoris sp. nov. isolated from bovine and porcine specimens.</title>
        <authorList>
            <person name="Schoenecker L."/>
            <person name="Schnydrig P."/>
            <person name="Brodard I."/>
            <person name="Thomann A."/>
            <person name="Hemphill A."/>
            <person name="Rodriguez-Campos S."/>
            <person name="Perreten V."/>
            <person name="Jores J."/>
            <person name="Kittl S."/>
        </authorList>
    </citation>
    <scope>NUCLEOTIDE SEQUENCE [LARGE SCALE GENOMIC DNA]</scope>
    <source>
        <strain evidence="13 14">15A0121</strain>
    </source>
</reference>
<proteinExistence type="inferred from homology"/>
<dbReference type="InterPro" id="IPR013785">
    <property type="entry name" value="Aldolase_TIM"/>
</dbReference>
<evidence type="ECO:0000256" key="3">
    <source>
        <dbReference type="ARBA" id="ARBA00005161"/>
    </source>
</evidence>
<keyword evidence="5 11" id="KW-0285">Flavoprotein</keyword>
<feature type="active site" description="Nucleophile" evidence="11">
    <location>
        <position position="208"/>
    </location>
</feature>
<comment type="function">
    <text evidence="1 11">Catalyzes the conversion of dihydroorotate to orotate with quinone as electron acceptor.</text>
</comment>
<feature type="domain" description="Dihydroorotate dehydrogenase catalytic" evidence="12">
    <location>
        <begin position="73"/>
        <end position="364"/>
    </location>
</feature>
<feature type="binding site" evidence="11">
    <location>
        <position position="274"/>
    </location>
    <ligand>
        <name>FMN</name>
        <dbReference type="ChEBI" id="CHEBI:58210"/>
    </ligand>
</feature>
<dbReference type="PROSITE" id="PS00911">
    <property type="entry name" value="DHODEHASE_1"/>
    <property type="match status" value="1"/>
</dbReference>
<dbReference type="NCBIfam" id="TIGR01036">
    <property type="entry name" value="pyrD_sub2"/>
    <property type="match status" value="1"/>
</dbReference>
<evidence type="ECO:0000256" key="11">
    <source>
        <dbReference type="HAMAP-Rule" id="MF_00225"/>
    </source>
</evidence>
<comment type="pathway">
    <text evidence="3 11">Pyrimidine metabolism; UMP biosynthesis via de novo pathway; orotate from (S)-dihydroorotate (quinone route): step 1/1.</text>
</comment>
<dbReference type="PANTHER" id="PTHR48109">
    <property type="entry name" value="DIHYDROOROTATE DEHYDROGENASE (QUINONE), MITOCHONDRIAL-RELATED"/>
    <property type="match status" value="1"/>
</dbReference>
<dbReference type="EMBL" id="CP063213">
    <property type="protein sequence ID" value="QOR45862.1"/>
    <property type="molecule type" value="Genomic_DNA"/>
</dbReference>
<evidence type="ECO:0000256" key="4">
    <source>
        <dbReference type="ARBA" id="ARBA00005359"/>
    </source>
</evidence>
<dbReference type="InterPro" id="IPR050074">
    <property type="entry name" value="DHO_dehydrogenase"/>
</dbReference>
<comment type="subunit">
    <text evidence="11">Monomer.</text>
</comment>
<dbReference type="GO" id="GO:0044205">
    <property type="term" value="P:'de novo' UMP biosynthetic process"/>
    <property type="evidence" value="ECO:0007669"/>
    <property type="project" value="UniProtKB-UniRule"/>
</dbReference>
<protein>
    <recommendedName>
        <fullName evidence="11">Dihydroorotate dehydrogenase (quinone)</fullName>
        <ecNumber evidence="11">1.3.5.2</ecNumber>
    </recommendedName>
    <alternativeName>
        <fullName evidence="11">DHOdehase</fullName>
        <shortName evidence="11">DHOD</shortName>
        <shortName evidence="11">DHODase</shortName>
    </alternativeName>
    <alternativeName>
        <fullName evidence="11">Dihydroorotate oxidase</fullName>
    </alternativeName>
</protein>
<accession>A0A7M1QUN8</accession>
<evidence type="ECO:0000259" key="12">
    <source>
        <dbReference type="Pfam" id="PF01180"/>
    </source>
</evidence>
<evidence type="ECO:0000256" key="2">
    <source>
        <dbReference type="ARBA" id="ARBA00004370"/>
    </source>
</evidence>
<feature type="binding site" evidence="11">
    <location>
        <begin position="88"/>
        <end position="92"/>
    </location>
    <ligand>
        <name>FMN</name>
        <dbReference type="ChEBI" id="CHEBI:58210"/>
    </ligand>
</feature>
<dbReference type="InterPro" id="IPR001295">
    <property type="entry name" value="Dihydroorotate_DH_CS"/>
</dbReference>
<comment type="similarity">
    <text evidence="4 11">Belongs to the dihydroorotate dehydrogenase family. Type 2 subfamily.</text>
</comment>
<evidence type="ECO:0000313" key="14">
    <source>
        <dbReference type="Proteomes" id="UP000595053"/>
    </source>
</evidence>
<feature type="binding site" evidence="11">
    <location>
        <begin position="345"/>
        <end position="346"/>
    </location>
    <ligand>
        <name>FMN</name>
        <dbReference type="ChEBI" id="CHEBI:58210"/>
    </ligand>
</feature>
<dbReference type="SUPFAM" id="SSF51395">
    <property type="entry name" value="FMN-linked oxidoreductases"/>
    <property type="match status" value="1"/>
</dbReference>
<feature type="binding site" evidence="11">
    <location>
        <position position="324"/>
    </location>
    <ligand>
        <name>FMN</name>
        <dbReference type="ChEBI" id="CHEBI:58210"/>
    </ligand>
</feature>
<dbReference type="HAMAP" id="MF_00225">
    <property type="entry name" value="DHO_dh_type2"/>
    <property type="match status" value="1"/>
</dbReference>
<sequence length="366" mass="38821">MNLNGITRFASQAVTATEAIGYERVLRPLLFRKDPEVIHDQMMNVLSQAGPLGNFGSQITSNLPVLRIPDAPVTCGGVRFRHPVILAAGLDKSAQAARMWSAIGFAGAELGTFTPRPQPGNPSPRMFRMPEDHAIINRMGFNNPGVESAAGLLRSWGVVRGNNALGTRIGMSIGKNKTTPNEDFIADYATCMREVSDVADYVAINVSSPNTPGLRDLQDPAALRALLQALNDIRGTEPDRLPLWLKIAPDMDWPALDGILEAAQDAGVDAIIATNTTNARPVGLRSPMSAETGGLSGAPLTKRSLEVVRYVAAHSRVDVVASGGIMTAADAHAALAAGARAIQLYTGFIYRGPALIREIVAGISAN</sequence>
<keyword evidence="7 11" id="KW-0665">Pyrimidine biosynthesis</keyword>
<keyword evidence="6 11" id="KW-0288">FMN</keyword>
<organism evidence="13 14">
    <name type="scientific">Trueperella pecoris</name>
    <dbReference type="NCBI Taxonomy" id="2733571"/>
    <lineage>
        <taxon>Bacteria</taxon>
        <taxon>Bacillati</taxon>
        <taxon>Actinomycetota</taxon>
        <taxon>Actinomycetes</taxon>
        <taxon>Actinomycetales</taxon>
        <taxon>Actinomycetaceae</taxon>
        <taxon>Trueperella</taxon>
    </lineage>
</organism>
<dbReference type="UniPathway" id="UPA00070">
    <property type="reaction ID" value="UER00946"/>
</dbReference>
<dbReference type="InterPro" id="IPR005719">
    <property type="entry name" value="Dihydroorotate_DH_2"/>
</dbReference>
<feature type="binding site" evidence="11">
    <location>
        <position position="210"/>
    </location>
    <ligand>
        <name>substrate</name>
    </ligand>
</feature>
<dbReference type="Pfam" id="PF01180">
    <property type="entry name" value="DHO_dh"/>
    <property type="match status" value="1"/>
</dbReference>
<evidence type="ECO:0000256" key="6">
    <source>
        <dbReference type="ARBA" id="ARBA00022643"/>
    </source>
</evidence>
<dbReference type="GO" id="GO:0106430">
    <property type="term" value="F:dihydroorotate dehydrogenase (quinone) activity"/>
    <property type="evidence" value="ECO:0007669"/>
    <property type="project" value="UniProtKB-EC"/>
</dbReference>
<feature type="binding site" evidence="11">
    <location>
        <position position="172"/>
    </location>
    <ligand>
        <name>FMN</name>
        <dbReference type="ChEBI" id="CHEBI:58210"/>
    </ligand>
</feature>
<dbReference type="NCBIfam" id="NF003652">
    <property type="entry name" value="PRK05286.2-5"/>
    <property type="match status" value="1"/>
</dbReference>
<keyword evidence="14" id="KW-1185">Reference proteome</keyword>
<feature type="binding site" evidence="11">
    <location>
        <position position="205"/>
    </location>
    <ligand>
        <name>substrate</name>
    </ligand>
</feature>
<dbReference type="Gene3D" id="3.20.20.70">
    <property type="entry name" value="Aldolase class I"/>
    <property type="match status" value="1"/>
</dbReference>
<feature type="binding site" evidence="11">
    <location>
        <begin position="137"/>
        <end position="141"/>
    </location>
    <ligand>
        <name>substrate</name>
    </ligand>
</feature>
<dbReference type="InterPro" id="IPR005720">
    <property type="entry name" value="Dihydroorotate_DH_cat"/>
</dbReference>
<gene>
    <name evidence="11" type="primary">pyrD</name>
    <name evidence="13" type="ORF">INS88_01110</name>
</gene>
<comment type="subcellular location">
    <subcellularLocation>
        <location evidence="11">Cell membrane</location>
        <topology evidence="11">Peripheral membrane protein</topology>
    </subcellularLocation>
    <subcellularLocation>
        <location evidence="2">Membrane</location>
    </subcellularLocation>
</comment>
<evidence type="ECO:0000256" key="10">
    <source>
        <dbReference type="ARBA" id="ARBA00048639"/>
    </source>
</evidence>
<dbReference type="RefSeq" id="WP_197551321.1">
    <property type="nucleotide sequence ID" value="NZ_CP063213.1"/>
</dbReference>
<dbReference type="AlphaFoldDB" id="A0A7M1QUN8"/>
<dbReference type="CDD" id="cd04738">
    <property type="entry name" value="DHOD_2_like"/>
    <property type="match status" value="1"/>
</dbReference>